<dbReference type="Proteomes" id="UP000271974">
    <property type="component" value="Unassembled WGS sequence"/>
</dbReference>
<dbReference type="AlphaFoldDB" id="A0A433U476"/>
<name>A0A433U476_ELYCH</name>
<reference evidence="1 2" key="1">
    <citation type="submission" date="2019-01" db="EMBL/GenBank/DDBJ databases">
        <title>A draft genome assembly of the solar-powered sea slug Elysia chlorotica.</title>
        <authorList>
            <person name="Cai H."/>
            <person name="Li Q."/>
            <person name="Fang X."/>
            <person name="Li J."/>
            <person name="Curtis N.E."/>
            <person name="Altenburger A."/>
            <person name="Shibata T."/>
            <person name="Feng M."/>
            <person name="Maeda T."/>
            <person name="Schwartz J.A."/>
            <person name="Shigenobu S."/>
            <person name="Lundholm N."/>
            <person name="Nishiyama T."/>
            <person name="Yang H."/>
            <person name="Hasebe M."/>
            <person name="Li S."/>
            <person name="Pierce S.K."/>
            <person name="Wang J."/>
        </authorList>
    </citation>
    <scope>NUCLEOTIDE SEQUENCE [LARGE SCALE GENOMIC DNA]</scope>
    <source>
        <strain evidence="1">EC2010</strain>
        <tissue evidence="1">Whole organism of an adult</tissue>
    </source>
</reference>
<sequence>MRFCLRCVLGEKRVNAKPFFDRTEYLAFEGQCPRYLAQYLRTIHRLSGNVYCTDCLMVACETKAAQCSLSHSSQGGCSPSRIFLLWSEAAGGCLVLDHLPIGMVRPNRGQFALREITADETKYYHVVAALDPDTASRSLSVISSPPPTSCFDEIASHTGQKNHRSASAGVDATSLFLTEASRKIEGSNPGPSPNSLDHYWLYERGEAWGTFSLFSNLLAIP</sequence>
<gene>
    <name evidence="1" type="ORF">EGW08_003645</name>
</gene>
<proteinExistence type="predicted"/>
<keyword evidence="2" id="KW-1185">Reference proteome</keyword>
<protein>
    <submittedName>
        <fullName evidence="1">Uncharacterized protein</fullName>
    </submittedName>
</protein>
<accession>A0A433U476</accession>
<comment type="caution">
    <text evidence="1">The sequence shown here is derived from an EMBL/GenBank/DDBJ whole genome shotgun (WGS) entry which is preliminary data.</text>
</comment>
<dbReference type="OrthoDB" id="6260718at2759"/>
<evidence type="ECO:0000313" key="1">
    <source>
        <dbReference type="EMBL" id="RUS88619.1"/>
    </source>
</evidence>
<evidence type="ECO:0000313" key="2">
    <source>
        <dbReference type="Proteomes" id="UP000271974"/>
    </source>
</evidence>
<organism evidence="1 2">
    <name type="scientific">Elysia chlorotica</name>
    <name type="common">Eastern emerald elysia</name>
    <name type="synonym">Sea slug</name>
    <dbReference type="NCBI Taxonomy" id="188477"/>
    <lineage>
        <taxon>Eukaryota</taxon>
        <taxon>Metazoa</taxon>
        <taxon>Spiralia</taxon>
        <taxon>Lophotrochozoa</taxon>
        <taxon>Mollusca</taxon>
        <taxon>Gastropoda</taxon>
        <taxon>Heterobranchia</taxon>
        <taxon>Euthyneura</taxon>
        <taxon>Panpulmonata</taxon>
        <taxon>Sacoglossa</taxon>
        <taxon>Placobranchoidea</taxon>
        <taxon>Plakobranchidae</taxon>
        <taxon>Elysia</taxon>
    </lineage>
</organism>
<dbReference type="EMBL" id="RQTK01000078">
    <property type="protein sequence ID" value="RUS88619.1"/>
    <property type="molecule type" value="Genomic_DNA"/>
</dbReference>